<dbReference type="RefSeq" id="WP_034871298.1">
    <property type="nucleotide sequence ID" value="NZ_CP067018.1"/>
</dbReference>
<dbReference type="Gene3D" id="1.10.260.40">
    <property type="entry name" value="lambda repressor-like DNA-binding domains"/>
    <property type="match status" value="1"/>
</dbReference>
<evidence type="ECO:0000313" key="1">
    <source>
        <dbReference type="EMBL" id="QQN57485.1"/>
    </source>
</evidence>
<dbReference type="GO" id="GO:0003677">
    <property type="term" value="F:DNA binding"/>
    <property type="evidence" value="ECO:0007669"/>
    <property type="project" value="InterPro"/>
</dbReference>
<protein>
    <recommendedName>
        <fullName evidence="3">HTH cro/C1-type domain-containing protein</fullName>
    </recommendedName>
</protein>
<dbReference type="InterPro" id="IPR010982">
    <property type="entry name" value="Lambda_DNA-bd_dom_sf"/>
</dbReference>
<gene>
    <name evidence="1" type="ORF">I6H88_13635</name>
</gene>
<organism evidence="1 2">
    <name type="scientific">Elizabethkingia bruuniana</name>
    <dbReference type="NCBI Taxonomy" id="1756149"/>
    <lineage>
        <taxon>Bacteria</taxon>
        <taxon>Pseudomonadati</taxon>
        <taxon>Bacteroidota</taxon>
        <taxon>Flavobacteriia</taxon>
        <taxon>Flavobacteriales</taxon>
        <taxon>Weeksellaceae</taxon>
        <taxon>Elizabethkingia</taxon>
    </lineage>
</organism>
<reference evidence="1 2" key="1">
    <citation type="submission" date="2020-12" db="EMBL/GenBank/DDBJ databases">
        <title>FDA dAtabase for Regulatory Grade micrObial Sequences (FDA-ARGOS): Supporting development and validation of Infectious Disease Dx tests.</title>
        <authorList>
            <person name="Kerrigan L."/>
            <person name="Long C."/>
            <person name="Tallon L."/>
            <person name="Sadzewicz L."/>
            <person name="Zhao X."/>
            <person name="Boylan J."/>
            <person name="Ott S."/>
            <person name="Bowen H."/>
            <person name="Vavikolanu K."/>
            <person name="Mehta A."/>
            <person name="Aluvathingal J."/>
            <person name="Nadendla S."/>
            <person name="Yan Y."/>
            <person name="Sichtig H."/>
        </authorList>
    </citation>
    <scope>NUCLEOTIDE SEQUENCE [LARGE SCALE GENOMIC DNA]</scope>
    <source>
        <strain evidence="1 2">FDAARGOS_1031</strain>
    </source>
</reference>
<accession>A0A7T7UWF1</accession>
<evidence type="ECO:0008006" key="3">
    <source>
        <dbReference type="Google" id="ProtNLM"/>
    </source>
</evidence>
<proteinExistence type="predicted"/>
<dbReference type="EMBL" id="CP067018">
    <property type="protein sequence ID" value="QQN57485.1"/>
    <property type="molecule type" value="Genomic_DNA"/>
</dbReference>
<dbReference type="AlphaFoldDB" id="A0A7T7UWF1"/>
<name>A0A7T7UWF1_9FLAO</name>
<evidence type="ECO:0000313" key="2">
    <source>
        <dbReference type="Proteomes" id="UP000595426"/>
    </source>
</evidence>
<sequence>MNKKEKTITNNNIEVSQGVLTELLSYLKSNPSRLAKELGYKSNVKIQHIKSGRNGISSEVASDIVNKYPDVNYNWLLTGKGEMINNVDEAENTPTEFSSLPINKQLEILHKENKVLKREVDRMSLMMEVYFSTLMAHFDIDSPEEKNPEDAPKPKSKAN</sequence>
<keyword evidence="2" id="KW-1185">Reference proteome</keyword>
<dbReference type="Proteomes" id="UP000595426">
    <property type="component" value="Chromosome"/>
</dbReference>